<accession>A0A7S4HVL1</accession>
<dbReference type="FunFam" id="2.160.10.10:FF:000008">
    <property type="entry name" value="Maltose O-acetyltransferase"/>
    <property type="match status" value="1"/>
</dbReference>
<name>A0A7S4HVL1_9EUKA</name>
<dbReference type="Gene3D" id="2.160.10.10">
    <property type="entry name" value="Hexapeptide repeat proteins"/>
    <property type="match status" value="1"/>
</dbReference>
<dbReference type="InterPro" id="IPR001451">
    <property type="entry name" value="Hexapep"/>
</dbReference>
<keyword evidence="4" id="KW-0012">Acyltransferase</keyword>
<reference evidence="6" key="1">
    <citation type="submission" date="2021-01" db="EMBL/GenBank/DDBJ databases">
        <authorList>
            <person name="Corre E."/>
            <person name="Pelletier E."/>
            <person name="Niang G."/>
            <person name="Scheremetjew M."/>
            <person name="Finn R."/>
            <person name="Kale V."/>
            <person name="Holt S."/>
            <person name="Cochrane G."/>
            <person name="Meng A."/>
            <person name="Brown T."/>
            <person name="Cohen L."/>
        </authorList>
    </citation>
    <scope>NUCLEOTIDE SEQUENCE</scope>
    <source>
        <strain evidence="6">DIVA3 518/3/11/1/6</strain>
    </source>
</reference>
<dbReference type="EMBL" id="HBKP01007010">
    <property type="protein sequence ID" value="CAE2210628.1"/>
    <property type="molecule type" value="Transcribed_RNA"/>
</dbReference>
<sequence>MAEQPASEFSKMIAGELYDASDPQLCEMRLTARRLTREYNNSREDESEKRKEILRDLFGSIGTEITVEPSFRCDYGSNIYVGENFYMNFNCVILDVAPVTMGNNVFIAPNVQIYTATHPITAKERISGLELGKAITIGDNVWLGGNCVICPGVTIGNNAVVGAGAVVVKDVPCNVVVAGNPAKIIKQIDQPENISTDDP</sequence>
<keyword evidence="3" id="KW-0677">Repeat</keyword>
<dbReference type="CDD" id="cd03357">
    <property type="entry name" value="LbH_MAT_GAT"/>
    <property type="match status" value="1"/>
</dbReference>
<dbReference type="SUPFAM" id="SSF51161">
    <property type="entry name" value="Trimeric LpxA-like enzymes"/>
    <property type="match status" value="1"/>
</dbReference>
<evidence type="ECO:0000256" key="1">
    <source>
        <dbReference type="ARBA" id="ARBA00007274"/>
    </source>
</evidence>
<dbReference type="InterPro" id="IPR024688">
    <property type="entry name" value="Mac_dom"/>
</dbReference>
<evidence type="ECO:0000313" key="6">
    <source>
        <dbReference type="EMBL" id="CAE2210628.1"/>
    </source>
</evidence>
<gene>
    <name evidence="6" type="ORF">VSP0166_LOCUS5067</name>
</gene>
<dbReference type="SMART" id="SM01266">
    <property type="entry name" value="Mac"/>
    <property type="match status" value="1"/>
</dbReference>
<comment type="similarity">
    <text evidence="1">Belongs to the transferase hexapeptide repeat family.</text>
</comment>
<evidence type="ECO:0000256" key="2">
    <source>
        <dbReference type="ARBA" id="ARBA00022679"/>
    </source>
</evidence>
<dbReference type="PANTHER" id="PTHR43017:SF1">
    <property type="entry name" value="ACETYLTRANSFERASE YJL218W-RELATED"/>
    <property type="match status" value="1"/>
</dbReference>
<evidence type="ECO:0000259" key="5">
    <source>
        <dbReference type="SMART" id="SM01266"/>
    </source>
</evidence>
<keyword evidence="2" id="KW-0808">Transferase</keyword>
<dbReference type="GO" id="GO:0008870">
    <property type="term" value="F:galactoside O-acetyltransferase activity"/>
    <property type="evidence" value="ECO:0007669"/>
    <property type="project" value="TreeGrafter"/>
</dbReference>
<feature type="domain" description="Maltose/galactoside acetyltransferase" evidence="5">
    <location>
        <begin position="9"/>
        <end position="63"/>
    </location>
</feature>
<dbReference type="InterPro" id="IPR011004">
    <property type="entry name" value="Trimer_LpxA-like_sf"/>
</dbReference>
<dbReference type="Pfam" id="PF12464">
    <property type="entry name" value="Mac"/>
    <property type="match status" value="1"/>
</dbReference>
<protein>
    <recommendedName>
        <fullName evidence="5">Maltose/galactoside acetyltransferase domain-containing protein</fullName>
    </recommendedName>
</protein>
<proteinExistence type="inferred from homology"/>
<dbReference type="PANTHER" id="PTHR43017">
    <property type="entry name" value="GALACTOSIDE O-ACETYLTRANSFERASE"/>
    <property type="match status" value="1"/>
</dbReference>
<evidence type="ECO:0000256" key="4">
    <source>
        <dbReference type="ARBA" id="ARBA00023315"/>
    </source>
</evidence>
<organism evidence="6">
    <name type="scientific">Vannella robusta</name>
    <dbReference type="NCBI Taxonomy" id="1487602"/>
    <lineage>
        <taxon>Eukaryota</taxon>
        <taxon>Amoebozoa</taxon>
        <taxon>Discosea</taxon>
        <taxon>Flabellinia</taxon>
        <taxon>Vannellidae</taxon>
        <taxon>Vannella</taxon>
    </lineage>
</organism>
<dbReference type="Pfam" id="PF00132">
    <property type="entry name" value="Hexapep"/>
    <property type="match status" value="1"/>
</dbReference>
<evidence type="ECO:0000256" key="3">
    <source>
        <dbReference type="ARBA" id="ARBA00022737"/>
    </source>
</evidence>
<dbReference type="InterPro" id="IPR039369">
    <property type="entry name" value="LacA-like"/>
</dbReference>
<dbReference type="AlphaFoldDB" id="A0A7S4HVL1"/>